<keyword evidence="15" id="KW-0133">Cell shape</keyword>
<keyword evidence="22" id="KW-0961">Cell wall biogenesis/degradation</keyword>
<evidence type="ECO:0000256" key="24">
    <source>
        <dbReference type="ARBA" id="ARBA00044770"/>
    </source>
</evidence>
<dbReference type="InterPro" id="IPR012338">
    <property type="entry name" value="Beta-lactam/transpept-like"/>
</dbReference>
<dbReference type="PANTHER" id="PTHR32282:SF27">
    <property type="entry name" value="PENICILLIN-BINDING PROTEIN 1A"/>
    <property type="match status" value="1"/>
</dbReference>
<evidence type="ECO:0000256" key="14">
    <source>
        <dbReference type="ARBA" id="ARBA00022801"/>
    </source>
</evidence>
<dbReference type="InterPro" id="IPR001460">
    <property type="entry name" value="PCN-bd_Tpept"/>
</dbReference>
<evidence type="ECO:0000256" key="8">
    <source>
        <dbReference type="ARBA" id="ARBA00022519"/>
    </source>
</evidence>
<dbReference type="InterPro" id="IPR031376">
    <property type="entry name" value="PCB_OB"/>
</dbReference>
<evidence type="ECO:0000256" key="3">
    <source>
        <dbReference type="ARBA" id="ARBA00007090"/>
    </source>
</evidence>
<keyword evidence="8" id="KW-0997">Cell inner membrane</keyword>
<keyword evidence="13" id="KW-0812">Transmembrane</keyword>
<dbReference type="EC" id="3.4.16.4" evidence="5"/>
<dbReference type="SUPFAM" id="SSF53955">
    <property type="entry name" value="Lysozyme-like"/>
    <property type="match status" value="1"/>
</dbReference>
<evidence type="ECO:0000259" key="29">
    <source>
        <dbReference type="Pfam" id="PF17092"/>
    </source>
</evidence>
<evidence type="ECO:0000256" key="4">
    <source>
        <dbReference type="ARBA" id="ARBA00007739"/>
    </source>
</evidence>
<evidence type="ECO:0000256" key="18">
    <source>
        <dbReference type="ARBA" id="ARBA00022989"/>
    </source>
</evidence>
<dbReference type="InterPro" id="IPR050396">
    <property type="entry name" value="Glycosyltr_51/Transpeptidase"/>
</dbReference>
<comment type="catalytic activity">
    <reaction evidence="23">
        <text>Preferential cleavage: (Ac)2-L-Lys-D-Ala-|-D-Ala. Also transpeptidation of peptidyl-alanyl moieties that are N-acyl substituents of D-alanine.</text>
        <dbReference type="EC" id="3.4.16.4"/>
    </reaction>
</comment>
<dbReference type="NCBIfam" id="TIGR02074">
    <property type="entry name" value="PBP_1a_fam"/>
    <property type="match status" value="1"/>
</dbReference>
<evidence type="ECO:0000256" key="20">
    <source>
        <dbReference type="ARBA" id="ARBA00023251"/>
    </source>
</evidence>
<evidence type="ECO:0000256" key="11">
    <source>
        <dbReference type="ARBA" id="ARBA00022676"/>
    </source>
</evidence>
<feature type="domain" description="Glycosyl transferase family 51" evidence="28">
    <location>
        <begin position="62"/>
        <end position="234"/>
    </location>
</feature>
<feature type="compositionally biased region" description="Low complexity" evidence="26">
    <location>
        <begin position="752"/>
        <end position="780"/>
    </location>
</feature>
<evidence type="ECO:0000256" key="5">
    <source>
        <dbReference type="ARBA" id="ARBA00012448"/>
    </source>
</evidence>
<evidence type="ECO:0000256" key="6">
    <source>
        <dbReference type="ARBA" id="ARBA00018638"/>
    </source>
</evidence>
<comment type="subcellular location">
    <subcellularLocation>
        <location evidence="1">Cell inner membrane</location>
        <topology evidence="1">Single-pass type II membrane protein</topology>
    </subcellularLocation>
</comment>
<evidence type="ECO:0000256" key="23">
    <source>
        <dbReference type="ARBA" id="ARBA00034000"/>
    </source>
</evidence>
<keyword evidence="19" id="KW-0472">Membrane</keyword>
<comment type="similarity">
    <text evidence="3">In the C-terminal section; belongs to the transpeptidase family.</text>
</comment>
<dbReference type="Pfam" id="PF00912">
    <property type="entry name" value="Transgly"/>
    <property type="match status" value="1"/>
</dbReference>
<dbReference type="Proteomes" id="UP001285263">
    <property type="component" value="Unassembled WGS sequence"/>
</dbReference>
<comment type="pathway">
    <text evidence="2">Cell wall biogenesis; peptidoglycan biosynthesis.</text>
</comment>
<dbReference type="Pfam" id="PF00905">
    <property type="entry name" value="Transpeptidase"/>
    <property type="match status" value="1"/>
</dbReference>
<sequence>MEKPTPAQLKLFAAILAGMLALLVLLAAIAAAVVYPNLPDISELKDYQPKQPLRVYTADEVQIGEYGAERRNFLPLDQIPKLMQDALLATEDADFYEHGALSYTGIARALLTNLLHGKTVGGASTITQQLARTLYLTRKKAYSRKFIEMLLSRKIENELSKKEILEIYMNQIYLGQKAYGFEGAANTYFGKSLKELSIAETAMLAGLPQNPGYANPIVNFDRAKRRQGVVLDRMLATGVITDKQAEAARDEKLHIRSAQDARIHAEYAAEMARQLVFAKFGEESYTRGLKVYTTLVATEQQTAYHALRRSLMDYERRKPYRGPEGFVELPEPTADNGAEIDSAIDDALSDHADNDELRSAVVTGVSAGKVQASLQGGEDLTITGDGLRGAQSALSDKAKDGQRIRRGSIIRVLRGAPTKAAPAGAWAIVQTPEAEGAFVAMEPASGRVHALVGGFDFSRNQFNHVTQAWRQPGSSFKPFVYSAALEAGVTPSTIVNDAPLTIGDWSPKNYEGTFDGPMTVRQALAHSKNLVTVRLMQLIGPTRARQWAAKFGFDIDKQPDNLTLSLGSGSVTPFQMVSAYSVFANGGYKVAPVVITKIVDSRGAVLFDGATPAAPSEDQRAIPERNAFVISSLLQEVTRSGTAAAAQAQLGRPDLYGKTGTTNDSVDNWFAGFQPGLAVVVWVGYDQPRGLGARETGGGLSLPVWIDYMRVALKGQPVKEIEPVEGVVQSNGDWAFDEYAGDAGIRTVGMEPDPAASAPANDPSGALLPAAPASKPSYLN</sequence>
<dbReference type="SUPFAM" id="SSF56601">
    <property type="entry name" value="beta-lactamase/transpeptidase-like"/>
    <property type="match status" value="1"/>
</dbReference>
<proteinExistence type="inferred from homology"/>
<feature type="domain" description="Penicillin-binding protein OB-like" evidence="29">
    <location>
        <begin position="320"/>
        <end position="434"/>
    </location>
</feature>
<evidence type="ECO:0000256" key="25">
    <source>
        <dbReference type="ARBA" id="ARBA00049902"/>
    </source>
</evidence>
<dbReference type="InterPro" id="IPR001264">
    <property type="entry name" value="Glyco_trans_51"/>
</dbReference>
<keyword evidence="16" id="KW-0735">Signal-anchor</keyword>
<comment type="similarity">
    <text evidence="4">In the N-terminal section; belongs to the glycosyltransferase 51 family.</text>
</comment>
<keyword evidence="17" id="KW-0573">Peptidoglycan synthesis</keyword>
<dbReference type="EC" id="2.4.99.28" evidence="24"/>
<dbReference type="PANTHER" id="PTHR32282">
    <property type="entry name" value="BINDING PROTEIN TRANSPEPTIDASE, PUTATIVE-RELATED"/>
    <property type="match status" value="1"/>
</dbReference>
<keyword evidence="31" id="KW-1185">Reference proteome</keyword>
<evidence type="ECO:0000313" key="31">
    <source>
        <dbReference type="Proteomes" id="UP001285263"/>
    </source>
</evidence>
<organism evidence="30 31">
    <name type="scientific">Roseateles agri</name>
    <dbReference type="NCBI Taxonomy" id="3098619"/>
    <lineage>
        <taxon>Bacteria</taxon>
        <taxon>Pseudomonadati</taxon>
        <taxon>Pseudomonadota</taxon>
        <taxon>Betaproteobacteria</taxon>
        <taxon>Burkholderiales</taxon>
        <taxon>Sphaerotilaceae</taxon>
        <taxon>Roseateles</taxon>
    </lineage>
</organism>
<evidence type="ECO:0000256" key="9">
    <source>
        <dbReference type="ARBA" id="ARBA00022645"/>
    </source>
</evidence>
<dbReference type="Pfam" id="PF17092">
    <property type="entry name" value="PCB_OB"/>
    <property type="match status" value="1"/>
</dbReference>
<gene>
    <name evidence="30" type="ORF">SNE35_16390</name>
</gene>
<keyword evidence="18" id="KW-1133">Transmembrane helix</keyword>
<evidence type="ECO:0000256" key="13">
    <source>
        <dbReference type="ARBA" id="ARBA00022692"/>
    </source>
</evidence>
<dbReference type="Gene3D" id="1.10.3810.10">
    <property type="entry name" value="Biosynthetic peptidoglycan transglycosylase-like"/>
    <property type="match status" value="1"/>
</dbReference>
<evidence type="ECO:0000259" key="27">
    <source>
        <dbReference type="Pfam" id="PF00905"/>
    </source>
</evidence>
<dbReference type="Gene3D" id="3.40.710.10">
    <property type="entry name" value="DD-peptidase/beta-lactamase superfamily"/>
    <property type="match status" value="2"/>
</dbReference>
<dbReference type="InterPro" id="IPR023346">
    <property type="entry name" value="Lysozyme-like_dom_sf"/>
</dbReference>
<keyword evidence="21" id="KW-0511">Multifunctional enzyme</keyword>
<evidence type="ECO:0000256" key="15">
    <source>
        <dbReference type="ARBA" id="ARBA00022960"/>
    </source>
</evidence>
<evidence type="ECO:0000313" key="30">
    <source>
        <dbReference type="EMBL" id="MDY0746099.1"/>
    </source>
</evidence>
<dbReference type="EMBL" id="JAXCLA010000005">
    <property type="protein sequence ID" value="MDY0746099.1"/>
    <property type="molecule type" value="Genomic_DNA"/>
</dbReference>
<dbReference type="RefSeq" id="WP_320423999.1">
    <property type="nucleotide sequence ID" value="NZ_JAXCLA010000005.1"/>
</dbReference>
<evidence type="ECO:0000256" key="7">
    <source>
        <dbReference type="ARBA" id="ARBA00022475"/>
    </source>
</evidence>
<keyword evidence="20" id="KW-0046">Antibiotic resistance</keyword>
<name>A0ABU5DLF6_9BURK</name>
<keyword evidence="10" id="KW-0645">Protease</keyword>
<evidence type="ECO:0000256" key="22">
    <source>
        <dbReference type="ARBA" id="ARBA00023316"/>
    </source>
</evidence>
<keyword evidence="11" id="KW-0328">Glycosyltransferase</keyword>
<keyword evidence="9" id="KW-0121">Carboxypeptidase</keyword>
<evidence type="ECO:0000259" key="28">
    <source>
        <dbReference type="Pfam" id="PF00912"/>
    </source>
</evidence>
<evidence type="ECO:0000256" key="10">
    <source>
        <dbReference type="ARBA" id="ARBA00022670"/>
    </source>
</evidence>
<comment type="caution">
    <text evidence="30">The sequence shown here is derived from an EMBL/GenBank/DDBJ whole genome shotgun (WGS) entry which is preliminary data.</text>
</comment>
<protein>
    <recommendedName>
        <fullName evidence="6">Penicillin-binding protein 1A</fullName>
        <ecNumber evidence="24">2.4.99.28</ecNumber>
        <ecNumber evidence="5">3.4.16.4</ecNumber>
    </recommendedName>
</protein>
<evidence type="ECO:0000256" key="26">
    <source>
        <dbReference type="SAM" id="MobiDB-lite"/>
    </source>
</evidence>
<comment type="catalytic activity">
    <reaction evidence="25">
        <text>[GlcNAc-(1-&gt;4)-Mur2Ac(oyl-L-Ala-gamma-D-Glu-L-Lys-D-Ala-D-Ala)](n)-di-trans,octa-cis-undecaprenyl diphosphate + beta-D-GlcNAc-(1-&gt;4)-Mur2Ac(oyl-L-Ala-gamma-D-Glu-L-Lys-D-Ala-D-Ala)-di-trans,octa-cis-undecaprenyl diphosphate = [GlcNAc-(1-&gt;4)-Mur2Ac(oyl-L-Ala-gamma-D-Glu-L-Lys-D-Ala-D-Ala)](n+1)-di-trans,octa-cis-undecaprenyl diphosphate + di-trans,octa-cis-undecaprenyl diphosphate + H(+)</text>
        <dbReference type="Rhea" id="RHEA:23708"/>
        <dbReference type="Rhea" id="RHEA-COMP:9602"/>
        <dbReference type="Rhea" id="RHEA-COMP:9603"/>
        <dbReference type="ChEBI" id="CHEBI:15378"/>
        <dbReference type="ChEBI" id="CHEBI:58405"/>
        <dbReference type="ChEBI" id="CHEBI:60033"/>
        <dbReference type="ChEBI" id="CHEBI:78435"/>
        <dbReference type="EC" id="2.4.99.28"/>
    </reaction>
</comment>
<evidence type="ECO:0000256" key="21">
    <source>
        <dbReference type="ARBA" id="ARBA00023268"/>
    </source>
</evidence>
<accession>A0ABU5DLF6</accession>
<keyword evidence="7" id="KW-1003">Cell membrane</keyword>
<evidence type="ECO:0000256" key="2">
    <source>
        <dbReference type="ARBA" id="ARBA00004752"/>
    </source>
</evidence>
<evidence type="ECO:0000256" key="16">
    <source>
        <dbReference type="ARBA" id="ARBA00022968"/>
    </source>
</evidence>
<feature type="domain" description="Penicillin-binding protein transpeptidase" evidence="27">
    <location>
        <begin position="436"/>
        <end position="689"/>
    </location>
</feature>
<evidence type="ECO:0000256" key="12">
    <source>
        <dbReference type="ARBA" id="ARBA00022679"/>
    </source>
</evidence>
<keyword evidence="12" id="KW-0808">Transferase</keyword>
<evidence type="ECO:0000256" key="17">
    <source>
        <dbReference type="ARBA" id="ARBA00022984"/>
    </source>
</evidence>
<evidence type="ECO:0000256" key="1">
    <source>
        <dbReference type="ARBA" id="ARBA00004249"/>
    </source>
</evidence>
<dbReference type="InterPro" id="IPR036950">
    <property type="entry name" value="PBP_transglycosylase"/>
</dbReference>
<evidence type="ECO:0000256" key="19">
    <source>
        <dbReference type="ARBA" id="ARBA00023136"/>
    </source>
</evidence>
<reference evidence="30 31" key="1">
    <citation type="submission" date="2023-11" db="EMBL/GenBank/DDBJ databases">
        <title>Paucibacter sp. nov., isolated from fresh soil in Korea.</title>
        <authorList>
            <person name="Le N.T.T."/>
        </authorList>
    </citation>
    <scope>NUCLEOTIDE SEQUENCE [LARGE SCALE GENOMIC DNA]</scope>
    <source>
        <strain evidence="30 31">R3-3</strain>
    </source>
</reference>
<keyword evidence="14" id="KW-0378">Hydrolase</keyword>
<feature type="region of interest" description="Disordered" evidence="26">
    <location>
        <begin position="747"/>
        <end position="780"/>
    </location>
</feature>